<dbReference type="InterPro" id="IPR050570">
    <property type="entry name" value="Cell_wall_metabolism_enzyme"/>
</dbReference>
<feature type="domain" description="LysM" evidence="3">
    <location>
        <begin position="149"/>
        <end position="194"/>
    </location>
</feature>
<keyword evidence="1" id="KW-0732">Signal</keyword>
<dbReference type="CDD" id="cd00118">
    <property type="entry name" value="LysM"/>
    <property type="match status" value="2"/>
</dbReference>
<dbReference type="EMBL" id="AWVH01000033">
    <property type="protein sequence ID" value="ERJ92591.1"/>
    <property type="molecule type" value="Genomic_DNA"/>
</dbReference>
<dbReference type="PANTHER" id="PTHR21666">
    <property type="entry name" value="PEPTIDASE-RELATED"/>
    <property type="match status" value="1"/>
</dbReference>
<keyword evidence="2" id="KW-0812">Transmembrane</keyword>
<dbReference type="CDD" id="cd12797">
    <property type="entry name" value="M23_peptidase"/>
    <property type="match status" value="1"/>
</dbReference>
<evidence type="ECO:0000313" key="4">
    <source>
        <dbReference type="EMBL" id="ERJ92591.1"/>
    </source>
</evidence>
<dbReference type="Gene3D" id="2.70.70.10">
    <property type="entry name" value="Glucose Permease (Domain IIA)"/>
    <property type="match status" value="1"/>
</dbReference>
<evidence type="ECO:0000256" key="1">
    <source>
        <dbReference type="ARBA" id="ARBA00022729"/>
    </source>
</evidence>
<dbReference type="PANTHER" id="PTHR21666:SF289">
    <property type="entry name" value="L-ALA--D-GLU ENDOPEPTIDASE"/>
    <property type="match status" value="1"/>
</dbReference>
<dbReference type="InterPro" id="IPR011055">
    <property type="entry name" value="Dup_hybrid_motif"/>
</dbReference>
<dbReference type="InterPro" id="IPR018392">
    <property type="entry name" value="LysM"/>
</dbReference>
<evidence type="ECO:0000313" key="5">
    <source>
        <dbReference type="Proteomes" id="UP000016649"/>
    </source>
</evidence>
<dbReference type="SUPFAM" id="SSF51261">
    <property type="entry name" value="Duplicated hybrid motif"/>
    <property type="match status" value="1"/>
</dbReference>
<dbReference type="InterPro" id="IPR036779">
    <property type="entry name" value="LysM_dom_sf"/>
</dbReference>
<dbReference type="SUPFAM" id="SSF54106">
    <property type="entry name" value="LysM domain"/>
    <property type="match status" value="1"/>
</dbReference>
<protein>
    <submittedName>
        <fullName evidence="4">Peptidase, M23 family</fullName>
    </submittedName>
</protein>
<keyword evidence="5" id="KW-1185">Reference proteome</keyword>
<dbReference type="Pfam" id="PF01476">
    <property type="entry name" value="LysM"/>
    <property type="match status" value="2"/>
</dbReference>
<name>A0ABN0NYB9_TRELE</name>
<proteinExistence type="predicted"/>
<dbReference type="Proteomes" id="UP000016649">
    <property type="component" value="Unassembled WGS sequence"/>
</dbReference>
<dbReference type="InterPro" id="IPR016047">
    <property type="entry name" value="M23ase_b-sheet_dom"/>
</dbReference>
<dbReference type="SMART" id="SM00257">
    <property type="entry name" value="LysM"/>
    <property type="match status" value="2"/>
</dbReference>
<dbReference type="PROSITE" id="PS51782">
    <property type="entry name" value="LYSM"/>
    <property type="match status" value="2"/>
</dbReference>
<comment type="caution">
    <text evidence="4">The sequence shown here is derived from an EMBL/GenBank/DDBJ whole genome shotgun (WGS) entry which is preliminary data.</text>
</comment>
<feature type="domain" description="LysM" evidence="3">
    <location>
        <begin position="200"/>
        <end position="243"/>
    </location>
</feature>
<evidence type="ECO:0000256" key="2">
    <source>
        <dbReference type="SAM" id="Phobius"/>
    </source>
</evidence>
<keyword evidence="2" id="KW-0472">Membrane</keyword>
<gene>
    <name evidence="4" type="ORF">HMPREF9193_01348</name>
</gene>
<reference evidence="4 5" key="1">
    <citation type="submission" date="2013-08" db="EMBL/GenBank/DDBJ databases">
        <authorList>
            <person name="Weinstock G."/>
            <person name="Sodergren E."/>
            <person name="Wylie T."/>
            <person name="Fulton L."/>
            <person name="Fulton R."/>
            <person name="Fronick C."/>
            <person name="O'Laughlin M."/>
            <person name="Godfrey J."/>
            <person name="Miner T."/>
            <person name="Herter B."/>
            <person name="Appelbaum E."/>
            <person name="Cordes M."/>
            <person name="Lek S."/>
            <person name="Wollam A."/>
            <person name="Pepin K.H."/>
            <person name="Palsikar V.B."/>
            <person name="Mitreva M."/>
            <person name="Wilson R.K."/>
        </authorList>
    </citation>
    <scope>NUCLEOTIDE SEQUENCE [LARGE SCALE GENOMIC DNA]</scope>
    <source>
        <strain evidence="4 5">ATCC 700332</strain>
    </source>
</reference>
<keyword evidence="2" id="KW-1133">Transmembrane helix</keyword>
<feature type="transmembrane region" description="Helical" evidence="2">
    <location>
        <begin position="66"/>
        <end position="85"/>
    </location>
</feature>
<evidence type="ECO:0000259" key="3">
    <source>
        <dbReference type="PROSITE" id="PS51782"/>
    </source>
</evidence>
<organism evidence="4 5">
    <name type="scientific">Treponema lecithinolyticum ATCC 700332</name>
    <dbReference type="NCBI Taxonomy" id="1321815"/>
    <lineage>
        <taxon>Bacteria</taxon>
        <taxon>Pseudomonadati</taxon>
        <taxon>Spirochaetota</taxon>
        <taxon>Spirochaetia</taxon>
        <taxon>Spirochaetales</taxon>
        <taxon>Treponemataceae</taxon>
        <taxon>Treponema</taxon>
    </lineage>
</organism>
<dbReference type="Gene3D" id="3.10.350.10">
    <property type="entry name" value="LysM domain"/>
    <property type="match status" value="2"/>
</dbReference>
<sequence>MEIISYFEPKRALCASCGTLTIEDMLRSQHPRKNPLRLLQREVHFAGERTVASLEQIAGMLHKAKTALLIVCVLVCTTAAAGHIFEYAYAFAGRLTFAERENTDISALNGKMRNFALASKGENFDADGNISLTDNAEKDALFSMPVTYAKYTVAAGDSISSITKRFGLKNISTLIAVNDIKNARLLRAGQKLTVPSLDGLVHTVKEGDSLASIAQKYDVSLEKILDVNELSSAVLLAGERLFIPGARLAGSDLKKALGELFASPLSVRWRISSAFGWRMDPFTGVRTFHTGIDLVVPHGTPIKASMAGTVAAAGYSNVYGNYVIINHGNGYQTLYAHMVSSAVKRAQHIGQGGVIGYVGSTGYSTGAHLHFSVYKDGKLINPMHVFKF</sequence>
<dbReference type="Pfam" id="PF01551">
    <property type="entry name" value="Peptidase_M23"/>
    <property type="match status" value="1"/>
</dbReference>
<accession>A0ABN0NYB9</accession>
<dbReference type="RefSeq" id="WP_021687554.1">
    <property type="nucleotide sequence ID" value="NZ_KI260567.1"/>
</dbReference>